<comment type="caution">
    <text evidence="3">The sequence shown here is derived from an EMBL/GenBank/DDBJ whole genome shotgun (WGS) entry which is preliminary data.</text>
</comment>
<keyword evidence="4" id="KW-1185">Reference proteome</keyword>
<dbReference type="AlphaFoldDB" id="A0AAE0ASZ4"/>
<dbReference type="Proteomes" id="UP001281410">
    <property type="component" value="Unassembled WGS sequence"/>
</dbReference>
<dbReference type="InterPro" id="IPR036430">
    <property type="entry name" value="RNase_T2-like_sf"/>
</dbReference>
<dbReference type="InterPro" id="IPR001568">
    <property type="entry name" value="RNase_T2-like"/>
</dbReference>
<evidence type="ECO:0000313" key="4">
    <source>
        <dbReference type="Proteomes" id="UP001281410"/>
    </source>
</evidence>
<comment type="similarity">
    <text evidence="1 2">Belongs to the RNase T2 family.</text>
</comment>
<organism evidence="3 4">
    <name type="scientific">Dipteronia sinensis</name>
    <dbReference type="NCBI Taxonomy" id="43782"/>
    <lineage>
        <taxon>Eukaryota</taxon>
        <taxon>Viridiplantae</taxon>
        <taxon>Streptophyta</taxon>
        <taxon>Embryophyta</taxon>
        <taxon>Tracheophyta</taxon>
        <taxon>Spermatophyta</taxon>
        <taxon>Magnoliopsida</taxon>
        <taxon>eudicotyledons</taxon>
        <taxon>Gunneridae</taxon>
        <taxon>Pentapetalae</taxon>
        <taxon>rosids</taxon>
        <taxon>malvids</taxon>
        <taxon>Sapindales</taxon>
        <taxon>Sapindaceae</taxon>
        <taxon>Hippocastanoideae</taxon>
        <taxon>Acereae</taxon>
        <taxon>Dipteronia</taxon>
    </lineage>
</organism>
<dbReference type="GO" id="GO:0033897">
    <property type="term" value="F:ribonuclease T2 activity"/>
    <property type="evidence" value="ECO:0007669"/>
    <property type="project" value="InterPro"/>
</dbReference>
<accession>A0AAE0ASZ4</accession>
<dbReference type="GO" id="GO:0003723">
    <property type="term" value="F:RNA binding"/>
    <property type="evidence" value="ECO:0007669"/>
    <property type="project" value="InterPro"/>
</dbReference>
<dbReference type="PROSITE" id="PS00531">
    <property type="entry name" value="RNASE_T2_2"/>
    <property type="match status" value="1"/>
</dbReference>
<sequence>MQTSWPTLACPSVNGSKFCSHEWDKHGTCSEYVLDQHAYFEAGLNLKDKIDLLQILKNSVKSLMTFKVAYILLGGSVLQNHFNKRMKIYYVTGIEPNGKSYSLCNITETIRGVVGFEV</sequence>
<dbReference type="Gene3D" id="3.90.730.10">
    <property type="entry name" value="Ribonuclease T2-like"/>
    <property type="match status" value="1"/>
</dbReference>
<dbReference type="SUPFAM" id="SSF55895">
    <property type="entry name" value="Ribonuclease Rh-like"/>
    <property type="match status" value="1"/>
</dbReference>
<dbReference type="PANTHER" id="PTHR11240">
    <property type="entry name" value="RIBONUCLEASE T2"/>
    <property type="match status" value="1"/>
</dbReference>
<evidence type="ECO:0000256" key="2">
    <source>
        <dbReference type="RuleBase" id="RU004328"/>
    </source>
</evidence>
<dbReference type="EMBL" id="JANJYJ010000003">
    <property type="protein sequence ID" value="KAK3223039.1"/>
    <property type="molecule type" value="Genomic_DNA"/>
</dbReference>
<protein>
    <submittedName>
        <fullName evidence="3">Uncharacterized protein</fullName>
    </submittedName>
</protein>
<dbReference type="PANTHER" id="PTHR11240:SF72">
    <property type="entry name" value="RIBONUCLEASE 1"/>
    <property type="match status" value="1"/>
</dbReference>
<reference evidence="3" key="1">
    <citation type="journal article" date="2023" name="Plant J.">
        <title>Genome sequences and population genomics provide insights into the demographic history, inbreeding, and mutation load of two 'living fossil' tree species of Dipteronia.</title>
        <authorList>
            <person name="Feng Y."/>
            <person name="Comes H.P."/>
            <person name="Chen J."/>
            <person name="Zhu S."/>
            <person name="Lu R."/>
            <person name="Zhang X."/>
            <person name="Li P."/>
            <person name="Qiu J."/>
            <person name="Olsen K.M."/>
            <person name="Qiu Y."/>
        </authorList>
    </citation>
    <scope>NUCLEOTIDE SEQUENCE</scope>
    <source>
        <strain evidence="3">NBL</strain>
    </source>
</reference>
<dbReference type="Pfam" id="PF00445">
    <property type="entry name" value="Ribonuclease_T2"/>
    <property type="match status" value="1"/>
</dbReference>
<proteinExistence type="inferred from homology"/>
<dbReference type="InterPro" id="IPR033130">
    <property type="entry name" value="RNase_T2_His_AS_2"/>
</dbReference>
<dbReference type="GO" id="GO:0005576">
    <property type="term" value="C:extracellular region"/>
    <property type="evidence" value="ECO:0007669"/>
    <property type="project" value="TreeGrafter"/>
</dbReference>
<name>A0AAE0ASZ4_9ROSI</name>
<dbReference type="GO" id="GO:0006401">
    <property type="term" value="P:RNA catabolic process"/>
    <property type="evidence" value="ECO:0007669"/>
    <property type="project" value="TreeGrafter"/>
</dbReference>
<evidence type="ECO:0000313" key="3">
    <source>
        <dbReference type="EMBL" id="KAK3223039.1"/>
    </source>
</evidence>
<evidence type="ECO:0000256" key="1">
    <source>
        <dbReference type="ARBA" id="ARBA00007469"/>
    </source>
</evidence>
<gene>
    <name evidence="3" type="ORF">Dsin_010064</name>
</gene>